<dbReference type="RefSeq" id="WP_302037701.1">
    <property type="nucleotide sequence ID" value="NZ_JAUKPO010000005.1"/>
</dbReference>
<accession>A0ABT8R474</accession>
<sequence length="338" mass="38390">MKKNIFWISLIFISFGTCPSLFAQQSAAPSKSDIEYDAVYDDPYDINKLWLHFYPMYADGFVTNFNVGYGGQANYYLKDKFDFRLHMRKTYTRGTDFSRTNGEKSSTVDNPLEIYKHFEGGATYHFKDNGDAGESKIVVYTKRFSANKWASTVPEHIAVPSKVRKITGIRLGGMYWGSSTNLNEALIKQNKFLVSAAGDTLSKTEKIYGNVSSAAIYVGGSMSRIRNVVVKPKKYDLAMNDLMVTMYGDIIVAPMVQVDNIVKNKTLYTTDHIKTRMLGFRAGVEGMFNRDFAWTYGAEFGYKPSIQSRGFYATVKVGFSFASRLQQQRQSYQMEKKE</sequence>
<evidence type="ECO:0000256" key="1">
    <source>
        <dbReference type="SAM" id="SignalP"/>
    </source>
</evidence>
<keyword evidence="1" id="KW-0732">Signal</keyword>
<keyword evidence="3" id="KW-1185">Reference proteome</keyword>
<feature type="chain" id="PRO_5045684029" description="DUF4421 domain-containing protein" evidence="1">
    <location>
        <begin position="24"/>
        <end position="338"/>
    </location>
</feature>
<organism evidence="2 3">
    <name type="scientific">Rhodocytophaga aerolata</name>
    <dbReference type="NCBI Taxonomy" id="455078"/>
    <lineage>
        <taxon>Bacteria</taxon>
        <taxon>Pseudomonadati</taxon>
        <taxon>Bacteroidota</taxon>
        <taxon>Cytophagia</taxon>
        <taxon>Cytophagales</taxon>
        <taxon>Rhodocytophagaceae</taxon>
        <taxon>Rhodocytophaga</taxon>
    </lineage>
</organism>
<reference evidence="2" key="1">
    <citation type="submission" date="2023-07" db="EMBL/GenBank/DDBJ databases">
        <title>The genome sequence of Rhodocytophaga aerolata KACC 12507.</title>
        <authorList>
            <person name="Zhang X."/>
        </authorList>
    </citation>
    <scope>NUCLEOTIDE SEQUENCE</scope>
    <source>
        <strain evidence="2">KACC 12507</strain>
    </source>
</reference>
<name>A0ABT8R474_9BACT</name>
<evidence type="ECO:0000313" key="3">
    <source>
        <dbReference type="Proteomes" id="UP001168528"/>
    </source>
</evidence>
<feature type="signal peptide" evidence="1">
    <location>
        <begin position="1"/>
        <end position="23"/>
    </location>
</feature>
<protein>
    <recommendedName>
        <fullName evidence="4">DUF4421 domain-containing protein</fullName>
    </recommendedName>
</protein>
<proteinExistence type="predicted"/>
<dbReference type="EMBL" id="JAUKPO010000005">
    <property type="protein sequence ID" value="MDO1446897.1"/>
    <property type="molecule type" value="Genomic_DNA"/>
</dbReference>
<evidence type="ECO:0008006" key="4">
    <source>
        <dbReference type="Google" id="ProtNLM"/>
    </source>
</evidence>
<evidence type="ECO:0000313" key="2">
    <source>
        <dbReference type="EMBL" id="MDO1446897.1"/>
    </source>
</evidence>
<comment type="caution">
    <text evidence="2">The sequence shown here is derived from an EMBL/GenBank/DDBJ whole genome shotgun (WGS) entry which is preliminary data.</text>
</comment>
<dbReference type="Proteomes" id="UP001168528">
    <property type="component" value="Unassembled WGS sequence"/>
</dbReference>
<gene>
    <name evidence="2" type="ORF">Q0590_11570</name>
</gene>